<dbReference type="OrthoDB" id="546450at2759"/>
<dbReference type="EMBL" id="SGJD01006885">
    <property type="protein sequence ID" value="KAB0389613.1"/>
    <property type="molecule type" value="Genomic_DNA"/>
</dbReference>
<evidence type="ECO:0000256" key="3">
    <source>
        <dbReference type="ARBA" id="ARBA00022729"/>
    </source>
</evidence>
<name>A0A643BP14_BALPH</name>
<dbReference type="Gene3D" id="2.40.10.10">
    <property type="entry name" value="Trypsin-like serine proteases"/>
    <property type="match status" value="3"/>
</dbReference>
<keyword evidence="5" id="KW-1015">Disulfide bond</keyword>
<dbReference type="GO" id="GO:0004252">
    <property type="term" value="F:serine-type endopeptidase activity"/>
    <property type="evidence" value="ECO:0007669"/>
    <property type="project" value="InterPro"/>
</dbReference>
<dbReference type="SMART" id="SM00020">
    <property type="entry name" value="Tryp_SPc"/>
    <property type="match status" value="2"/>
</dbReference>
<organism evidence="10 11">
    <name type="scientific">Balaenoptera physalus</name>
    <name type="common">Fin whale</name>
    <name type="synonym">Balaena physalus</name>
    <dbReference type="NCBI Taxonomy" id="9770"/>
    <lineage>
        <taxon>Eukaryota</taxon>
        <taxon>Metazoa</taxon>
        <taxon>Chordata</taxon>
        <taxon>Craniata</taxon>
        <taxon>Vertebrata</taxon>
        <taxon>Euteleostomi</taxon>
        <taxon>Mammalia</taxon>
        <taxon>Eutheria</taxon>
        <taxon>Laurasiatheria</taxon>
        <taxon>Artiodactyla</taxon>
        <taxon>Whippomorpha</taxon>
        <taxon>Cetacea</taxon>
        <taxon>Mysticeti</taxon>
        <taxon>Balaenopteridae</taxon>
        <taxon>Balaenoptera</taxon>
    </lineage>
</organism>
<dbReference type="InterPro" id="IPR001314">
    <property type="entry name" value="Peptidase_S1A"/>
</dbReference>
<dbReference type="PROSITE" id="PS00134">
    <property type="entry name" value="TRYPSIN_HIS"/>
    <property type="match status" value="2"/>
</dbReference>
<dbReference type="GO" id="GO:0005576">
    <property type="term" value="C:extracellular region"/>
    <property type="evidence" value="ECO:0007669"/>
    <property type="project" value="UniProtKB-SubCell"/>
</dbReference>
<dbReference type="Pfam" id="PF00089">
    <property type="entry name" value="Trypsin"/>
    <property type="match status" value="2"/>
</dbReference>
<dbReference type="SUPFAM" id="SSF50494">
    <property type="entry name" value="Trypsin-like serine proteases"/>
    <property type="match status" value="2"/>
</dbReference>
<comment type="caution">
    <text evidence="10">The sequence shown here is derived from an EMBL/GenBank/DDBJ whole genome shotgun (WGS) entry which is preliminary data.</text>
</comment>
<evidence type="ECO:0000313" key="11">
    <source>
        <dbReference type="Proteomes" id="UP000437017"/>
    </source>
</evidence>
<evidence type="ECO:0000256" key="4">
    <source>
        <dbReference type="ARBA" id="ARBA00022825"/>
    </source>
</evidence>
<keyword evidence="2" id="KW-0964">Secreted</keyword>
<evidence type="ECO:0000256" key="5">
    <source>
        <dbReference type="ARBA" id="ARBA00023157"/>
    </source>
</evidence>
<dbReference type="InterPro" id="IPR043504">
    <property type="entry name" value="Peptidase_S1_PA_chymotrypsin"/>
</dbReference>
<evidence type="ECO:0000256" key="1">
    <source>
        <dbReference type="ARBA" id="ARBA00004613"/>
    </source>
</evidence>
<dbReference type="PROSITE" id="PS50240">
    <property type="entry name" value="TRYPSIN_DOM"/>
    <property type="match status" value="2"/>
</dbReference>
<keyword evidence="6" id="KW-0325">Glycoprotein</keyword>
<feature type="region of interest" description="Disordered" evidence="8">
    <location>
        <begin position="36"/>
        <end position="72"/>
    </location>
</feature>
<feature type="domain" description="Peptidase S1" evidence="9">
    <location>
        <begin position="525"/>
        <end position="743"/>
    </location>
</feature>
<sequence length="743" mass="81267">SQGKQCYDQRLGDKVPTPVQGFGCAFTGQVLGDSHPLKALGGHGTGHRGGNDRPRALQSSSRNPHESRRPGLVRAVAAAASGRLRGLMAASLSCLSAGPAASRPSGLSCRLLVLLLLNSGEAAPALRRSRSGSFFPDTATPPNPHSRPGQAPRRPPSAPSPLLPLRASPRAVPGIPDSRALSFRPQTRQPCSLLGPCGYKGDNTKPACGKPWWPKNLDVTRHWPWEVSLRAENEHVCGGALIDLDWVVTAAHCIQGTKEYSVILGTSKLKPTDSTRALSIPVRDIIMHPKYWGRNFITGDVALLQLHTPVVVSKYVQPICLPEPNYNLKVGTQCWVTGWGQVKQRFSANSTLTPELREAEVFIMDNKMCDRIYRKKSLIPRVVPLVLGDMICATNYGENLCYGDSGGPLACEVEGRWILAGVLSWEKACAQQMDQEANKQWGSLSPLHLLLAPTPVLAAAAPDGPLISLLLSSPCFAFAEWGQIKMFNPSKIDKAGEHSPTARLRIISMLKACGQTNISCKNVKGKLVEVGKWPWQWVLTAAHCFQRSVRVASQSQGLCFLAWEPLLNLGIRESGPGWVALCSACVSPTIPCLTPLLVICLLPVTLQTQGPQIILCEDGNSTPLRKWHRTLSHLHRFHQAHVQDIALLKLRNSVSWSPLIQPVCLPNPKLKPSLGSMCWMIGWGQTYTQETPQPSYSLQEVAVKIVNNEICNQPYKFLFLKGQKKLIRNDMICASLQWGMDTC</sequence>
<comment type="similarity">
    <text evidence="7">Belongs to the peptidase S1 family. CLIP subfamily.</text>
</comment>
<dbReference type="FunFam" id="2.40.10.10:FF:000122">
    <property type="entry name" value="Chymotrypsin-like elastase family member 1"/>
    <property type="match status" value="1"/>
</dbReference>
<evidence type="ECO:0000256" key="6">
    <source>
        <dbReference type="ARBA" id="ARBA00023180"/>
    </source>
</evidence>
<accession>A0A643BP14</accession>
<reference evidence="10 11" key="1">
    <citation type="journal article" date="2019" name="PLoS ONE">
        <title>Genomic analyses reveal an absence of contemporary introgressive admixture between fin whales and blue whales, despite known hybrids.</title>
        <authorList>
            <person name="Westbury M.V."/>
            <person name="Petersen B."/>
            <person name="Lorenzen E.D."/>
        </authorList>
    </citation>
    <scope>NUCLEOTIDE SEQUENCE [LARGE SCALE GENOMIC DNA]</scope>
    <source>
        <strain evidence="10">FinWhale-01</strain>
    </source>
</reference>
<dbReference type="CDD" id="cd00190">
    <property type="entry name" value="Tryp_SPc"/>
    <property type="match status" value="1"/>
</dbReference>
<dbReference type="InterPro" id="IPR018114">
    <property type="entry name" value="TRYPSIN_HIS"/>
</dbReference>
<evidence type="ECO:0000259" key="9">
    <source>
        <dbReference type="PROSITE" id="PS50240"/>
    </source>
</evidence>
<feature type="domain" description="Peptidase S1" evidence="9">
    <location>
        <begin position="223"/>
        <end position="487"/>
    </location>
</feature>
<proteinExistence type="inferred from homology"/>
<dbReference type="Proteomes" id="UP000437017">
    <property type="component" value="Unassembled WGS sequence"/>
</dbReference>
<feature type="non-terminal residue" evidence="10">
    <location>
        <position position="1"/>
    </location>
</feature>
<evidence type="ECO:0000256" key="7">
    <source>
        <dbReference type="ARBA" id="ARBA00024195"/>
    </source>
</evidence>
<keyword evidence="11" id="KW-1185">Reference proteome</keyword>
<feature type="region of interest" description="Disordered" evidence="8">
    <location>
        <begin position="126"/>
        <end position="182"/>
    </location>
</feature>
<dbReference type="InterPro" id="IPR001254">
    <property type="entry name" value="Trypsin_dom"/>
</dbReference>
<keyword evidence="4" id="KW-0720">Serine protease</keyword>
<keyword evidence="4" id="KW-0378">Hydrolase</keyword>
<feature type="non-terminal residue" evidence="10">
    <location>
        <position position="743"/>
    </location>
</feature>
<dbReference type="AlphaFoldDB" id="A0A643BP14"/>
<evidence type="ECO:0000256" key="2">
    <source>
        <dbReference type="ARBA" id="ARBA00022525"/>
    </source>
</evidence>
<keyword evidence="4" id="KW-0645">Protease</keyword>
<evidence type="ECO:0000256" key="8">
    <source>
        <dbReference type="SAM" id="MobiDB-lite"/>
    </source>
</evidence>
<comment type="subcellular location">
    <subcellularLocation>
        <location evidence="1">Secreted</location>
    </subcellularLocation>
</comment>
<evidence type="ECO:0000313" key="10">
    <source>
        <dbReference type="EMBL" id="KAB0389613.1"/>
    </source>
</evidence>
<dbReference type="GO" id="GO:0006508">
    <property type="term" value="P:proteolysis"/>
    <property type="evidence" value="ECO:0007669"/>
    <property type="project" value="InterPro"/>
</dbReference>
<dbReference type="PANTHER" id="PTHR24256">
    <property type="entry name" value="TRYPTASE-RELATED"/>
    <property type="match status" value="1"/>
</dbReference>
<dbReference type="InterPro" id="IPR009003">
    <property type="entry name" value="Peptidase_S1_PA"/>
</dbReference>
<dbReference type="PRINTS" id="PR00722">
    <property type="entry name" value="CHYMOTRYPSIN"/>
</dbReference>
<feature type="compositionally biased region" description="Pro residues" evidence="8">
    <location>
        <begin position="153"/>
        <end position="162"/>
    </location>
</feature>
<dbReference type="InterPro" id="IPR051487">
    <property type="entry name" value="Ser/Thr_Proteases_Immune/Dev"/>
</dbReference>
<dbReference type="FunFam" id="2.40.10.10:FF:000105">
    <property type="entry name" value="Inactive serine protease 45"/>
    <property type="match status" value="1"/>
</dbReference>
<gene>
    <name evidence="10" type="ORF">E2I00_016570</name>
</gene>
<keyword evidence="3" id="KW-0732">Signal</keyword>
<protein>
    <recommendedName>
        <fullName evidence="9">Peptidase S1 domain-containing protein</fullName>
    </recommendedName>
</protein>